<evidence type="ECO:0000256" key="1">
    <source>
        <dbReference type="SAM" id="MobiDB-lite"/>
    </source>
</evidence>
<dbReference type="KEGG" id="dpl:KGM_200880"/>
<accession>A0A212FN29</accession>
<dbReference type="InParanoid" id="A0A212FN29"/>
<dbReference type="EMBL" id="AGBW02007475">
    <property type="protein sequence ID" value="OWR55154.1"/>
    <property type="molecule type" value="Genomic_DNA"/>
</dbReference>
<organism evidence="2 3">
    <name type="scientific">Danaus plexippus plexippus</name>
    <dbReference type="NCBI Taxonomy" id="278856"/>
    <lineage>
        <taxon>Eukaryota</taxon>
        <taxon>Metazoa</taxon>
        <taxon>Ecdysozoa</taxon>
        <taxon>Arthropoda</taxon>
        <taxon>Hexapoda</taxon>
        <taxon>Insecta</taxon>
        <taxon>Pterygota</taxon>
        <taxon>Neoptera</taxon>
        <taxon>Endopterygota</taxon>
        <taxon>Lepidoptera</taxon>
        <taxon>Glossata</taxon>
        <taxon>Ditrysia</taxon>
        <taxon>Papilionoidea</taxon>
        <taxon>Nymphalidae</taxon>
        <taxon>Danainae</taxon>
        <taxon>Danaini</taxon>
        <taxon>Danaina</taxon>
        <taxon>Danaus</taxon>
        <taxon>Danaus</taxon>
    </lineage>
</organism>
<dbReference type="Proteomes" id="UP000007151">
    <property type="component" value="Unassembled WGS sequence"/>
</dbReference>
<gene>
    <name evidence="2" type="ORF">KGM_200880</name>
</gene>
<name>A0A212FN29_DANPL</name>
<dbReference type="AlphaFoldDB" id="A0A212FN29"/>
<proteinExistence type="predicted"/>
<protein>
    <submittedName>
        <fullName evidence="2">Uncharacterized protein</fullName>
    </submittedName>
</protein>
<feature type="compositionally biased region" description="Polar residues" evidence="1">
    <location>
        <begin position="66"/>
        <end position="75"/>
    </location>
</feature>
<comment type="caution">
    <text evidence="2">The sequence shown here is derived from an EMBL/GenBank/DDBJ whole genome shotgun (WGS) entry which is preliminary data.</text>
</comment>
<keyword evidence="3" id="KW-1185">Reference proteome</keyword>
<feature type="compositionally biased region" description="Polar residues" evidence="1">
    <location>
        <begin position="38"/>
        <end position="48"/>
    </location>
</feature>
<reference evidence="2 3" key="1">
    <citation type="journal article" date="2011" name="Cell">
        <title>The monarch butterfly genome yields insights into long-distance migration.</title>
        <authorList>
            <person name="Zhan S."/>
            <person name="Merlin C."/>
            <person name="Boore J.L."/>
            <person name="Reppert S.M."/>
        </authorList>
    </citation>
    <scope>NUCLEOTIDE SEQUENCE [LARGE SCALE GENOMIC DNA]</scope>
    <source>
        <strain evidence="2">F-2</strain>
    </source>
</reference>
<evidence type="ECO:0000313" key="2">
    <source>
        <dbReference type="EMBL" id="OWR55154.1"/>
    </source>
</evidence>
<feature type="region of interest" description="Disordered" evidence="1">
    <location>
        <begin position="30"/>
        <end position="75"/>
    </location>
</feature>
<evidence type="ECO:0000313" key="3">
    <source>
        <dbReference type="Proteomes" id="UP000007151"/>
    </source>
</evidence>
<sequence>MILRAGYYVVVQLSVTEEYEVTSLVCRSGRIGRKTRSVQHSSSVETTMTGTSETSAKETTETSQTAPSTMSCVPTVTNINTGTDVIAAPHPPCRHRPRYFR</sequence>